<dbReference type="Proteomes" id="UP000186922">
    <property type="component" value="Unassembled WGS sequence"/>
</dbReference>
<organism evidence="2 3">
    <name type="scientific">Ramazzottius varieornatus</name>
    <name type="common">Water bear</name>
    <name type="synonym">Tardigrade</name>
    <dbReference type="NCBI Taxonomy" id="947166"/>
    <lineage>
        <taxon>Eukaryota</taxon>
        <taxon>Metazoa</taxon>
        <taxon>Ecdysozoa</taxon>
        <taxon>Tardigrada</taxon>
        <taxon>Eutardigrada</taxon>
        <taxon>Parachela</taxon>
        <taxon>Hypsibioidea</taxon>
        <taxon>Ramazzottiidae</taxon>
        <taxon>Ramazzottius</taxon>
    </lineage>
</organism>
<comment type="caution">
    <text evidence="2">The sequence shown here is derived from an EMBL/GenBank/DDBJ whole genome shotgun (WGS) entry which is preliminary data.</text>
</comment>
<dbReference type="Gene3D" id="1.10.10.2520">
    <property type="entry name" value="Cell wall hydrolase SleB, domain 1"/>
    <property type="match status" value="1"/>
</dbReference>
<reference evidence="2 3" key="1">
    <citation type="journal article" date="2016" name="Nat. Commun.">
        <title>Extremotolerant tardigrade genome and improved radiotolerance of human cultured cells by tardigrade-unique protein.</title>
        <authorList>
            <person name="Hashimoto T."/>
            <person name="Horikawa D.D."/>
            <person name="Saito Y."/>
            <person name="Kuwahara H."/>
            <person name="Kozuka-Hata H."/>
            <person name="Shin-I T."/>
            <person name="Minakuchi Y."/>
            <person name="Ohishi K."/>
            <person name="Motoyama A."/>
            <person name="Aizu T."/>
            <person name="Enomoto A."/>
            <person name="Kondo K."/>
            <person name="Tanaka S."/>
            <person name="Hara Y."/>
            <person name="Koshikawa S."/>
            <person name="Sagara H."/>
            <person name="Miura T."/>
            <person name="Yokobori S."/>
            <person name="Miyagawa K."/>
            <person name="Suzuki Y."/>
            <person name="Kubo T."/>
            <person name="Oyama M."/>
            <person name="Kohara Y."/>
            <person name="Fujiyama A."/>
            <person name="Arakawa K."/>
            <person name="Katayama T."/>
            <person name="Toyoda A."/>
            <person name="Kunieda T."/>
        </authorList>
    </citation>
    <scope>NUCLEOTIDE SEQUENCE [LARGE SCALE GENOMIC DNA]</scope>
    <source>
        <strain evidence="2 3">YOKOZUNA-1</strain>
    </source>
</reference>
<feature type="domain" description="Cell wall hydrolase SleB" evidence="1">
    <location>
        <begin position="45"/>
        <end position="172"/>
    </location>
</feature>
<dbReference type="EMBL" id="BDGG01000019">
    <property type="protein sequence ID" value="GAV08934.1"/>
    <property type="molecule type" value="Genomic_DNA"/>
</dbReference>
<evidence type="ECO:0000313" key="2">
    <source>
        <dbReference type="EMBL" id="GAV08934.1"/>
    </source>
</evidence>
<dbReference type="InterPro" id="IPR042047">
    <property type="entry name" value="SleB_dom1"/>
</dbReference>
<dbReference type="AlphaFoldDB" id="A0A1D1WAM1"/>
<name>A0A1D1WAM1_RAMVA</name>
<dbReference type="InterPro" id="IPR011105">
    <property type="entry name" value="Cell_wall_hydrolase_SleB"/>
</dbReference>
<proteinExistence type="predicted"/>
<evidence type="ECO:0000259" key="1">
    <source>
        <dbReference type="Pfam" id="PF07486"/>
    </source>
</evidence>
<dbReference type="OrthoDB" id="9983162at2759"/>
<dbReference type="GO" id="GO:0016787">
    <property type="term" value="F:hydrolase activity"/>
    <property type="evidence" value="ECO:0007669"/>
    <property type="project" value="InterPro"/>
</dbReference>
<sequence length="185" mass="21312">MSGSAERDYRKTFVPVKPGERTPKMVRNTTDYQVLLRTIWAEARGEPADGQLAVAHVIWTRARSNLEYWGGNTIAGVCLKKYQFECWNEACNIDDINMIGSPEGILAKEAIENWLDNFKNFRDPVKLGMDPKNPLRDSYADHYNNPTLENNPVPKWVGNCYELCKIENHQFYVSKDRWNVTPSEP</sequence>
<keyword evidence="3" id="KW-1185">Reference proteome</keyword>
<evidence type="ECO:0000313" key="3">
    <source>
        <dbReference type="Proteomes" id="UP000186922"/>
    </source>
</evidence>
<accession>A0A1D1WAM1</accession>
<protein>
    <recommendedName>
        <fullName evidence="1">Cell wall hydrolase SleB domain-containing protein</fullName>
    </recommendedName>
</protein>
<dbReference type="Pfam" id="PF07486">
    <property type="entry name" value="Hydrolase_2"/>
    <property type="match status" value="1"/>
</dbReference>
<gene>
    <name evidence="2" type="primary">RvY_18552-1</name>
    <name evidence="2" type="synonym">RvY_18552.1</name>
    <name evidence="2" type="ORF">RvY_18552</name>
</gene>